<evidence type="ECO:0000313" key="2">
    <source>
        <dbReference type="Proteomes" id="UP001187192"/>
    </source>
</evidence>
<name>A0AA87YT45_FICCA</name>
<dbReference type="Proteomes" id="UP001187192">
    <property type="component" value="Unassembled WGS sequence"/>
</dbReference>
<keyword evidence="2" id="KW-1185">Reference proteome</keyword>
<proteinExistence type="predicted"/>
<evidence type="ECO:0000313" key="1">
    <source>
        <dbReference type="EMBL" id="GMN22874.1"/>
    </source>
</evidence>
<comment type="caution">
    <text evidence="1">The sequence shown here is derived from an EMBL/GenBank/DDBJ whole genome shotgun (WGS) entry which is preliminary data.</text>
</comment>
<accession>A0AA87YT45</accession>
<gene>
    <name evidence="1" type="ORF">TIFTF001_043587</name>
</gene>
<dbReference type="AlphaFoldDB" id="A0AA87YT45"/>
<reference evidence="1" key="1">
    <citation type="submission" date="2023-07" db="EMBL/GenBank/DDBJ databases">
        <title>draft genome sequence of fig (Ficus carica).</title>
        <authorList>
            <person name="Takahashi T."/>
            <person name="Nishimura K."/>
        </authorList>
    </citation>
    <scope>NUCLEOTIDE SEQUENCE</scope>
</reference>
<dbReference type="EMBL" id="BTGU01002871">
    <property type="protein sequence ID" value="GMN22874.1"/>
    <property type="molecule type" value="Genomic_DNA"/>
</dbReference>
<organism evidence="1 2">
    <name type="scientific">Ficus carica</name>
    <name type="common">Common fig</name>
    <dbReference type="NCBI Taxonomy" id="3494"/>
    <lineage>
        <taxon>Eukaryota</taxon>
        <taxon>Viridiplantae</taxon>
        <taxon>Streptophyta</taxon>
        <taxon>Embryophyta</taxon>
        <taxon>Tracheophyta</taxon>
        <taxon>Spermatophyta</taxon>
        <taxon>Magnoliopsida</taxon>
        <taxon>eudicotyledons</taxon>
        <taxon>Gunneridae</taxon>
        <taxon>Pentapetalae</taxon>
        <taxon>rosids</taxon>
        <taxon>fabids</taxon>
        <taxon>Rosales</taxon>
        <taxon>Moraceae</taxon>
        <taxon>Ficeae</taxon>
        <taxon>Ficus</taxon>
    </lineage>
</organism>
<protein>
    <submittedName>
        <fullName evidence="1">Uncharacterized protein</fullName>
    </submittedName>
</protein>
<sequence>MNGNCNRGCKSMRTIPKRGHKDTKMKILIISQGELAIINRIVFISQGELAIKRRATVEMRPEPNPQYLNRNTSRQLHAVQAKIKGHSIAQGRLEASEPQSMIYAYTKGDAEAGTSHVVTS</sequence>